<evidence type="ECO:0000313" key="4">
    <source>
        <dbReference type="Proteomes" id="UP000662314"/>
    </source>
</evidence>
<evidence type="ECO:0000313" key="3">
    <source>
        <dbReference type="EMBL" id="MBH8575202.1"/>
    </source>
</evidence>
<comment type="caution">
    <text evidence="3">The sequence shown here is derived from an EMBL/GenBank/DDBJ whole genome shotgun (WGS) entry which is preliminary data.</text>
</comment>
<feature type="compositionally biased region" description="Basic and acidic residues" evidence="1">
    <location>
        <begin position="35"/>
        <end position="56"/>
    </location>
</feature>
<keyword evidence="4" id="KW-1185">Reference proteome</keyword>
<accession>A0A8J7IA56</accession>
<feature type="chain" id="PRO_5035230959" evidence="2">
    <location>
        <begin position="30"/>
        <end position="164"/>
    </location>
</feature>
<dbReference type="Proteomes" id="UP000662314">
    <property type="component" value="Unassembled WGS sequence"/>
</dbReference>
<dbReference type="EMBL" id="JAECZA010000112">
    <property type="protein sequence ID" value="MBH8575202.1"/>
    <property type="molecule type" value="Genomic_DNA"/>
</dbReference>
<proteinExistence type="predicted"/>
<feature type="signal peptide" evidence="2">
    <location>
        <begin position="1"/>
        <end position="29"/>
    </location>
</feature>
<organism evidence="3 4">
    <name type="scientific">Dendronalium phyllosphericum CENA369</name>
    <dbReference type="NCBI Taxonomy" id="1725256"/>
    <lineage>
        <taxon>Bacteria</taxon>
        <taxon>Bacillati</taxon>
        <taxon>Cyanobacteriota</taxon>
        <taxon>Cyanophyceae</taxon>
        <taxon>Nostocales</taxon>
        <taxon>Nostocaceae</taxon>
        <taxon>Dendronalium</taxon>
        <taxon>Dendronalium phyllosphericum</taxon>
    </lineage>
</organism>
<dbReference type="RefSeq" id="WP_214433995.1">
    <property type="nucleotide sequence ID" value="NZ_CAWPUQ010000016.1"/>
</dbReference>
<reference evidence="3 4" key="1">
    <citation type="journal article" date="2021" name="Int. J. Syst. Evol. Microbiol.">
        <title>Amazonocrinis nigriterrae gen. nov., sp. nov., Atlanticothrix silvestris gen. nov., sp. nov. and Dendronalium phyllosphericum gen. nov., sp. nov., nostocacean cyanobacteria from Brazilian environments.</title>
        <authorList>
            <person name="Alvarenga D.O."/>
            <person name="Andreote A.P.D."/>
            <person name="Branco L.H.Z."/>
            <person name="Delbaje E."/>
            <person name="Cruz R.B."/>
            <person name="Varani A.M."/>
            <person name="Fiore M.F."/>
        </authorList>
    </citation>
    <scope>NUCLEOTIDE SEQUENCE [LARGE SCALE GENOMIC DNA]</scope>
    <source>
        <strain evidence="3 4">CENA369</strain>
    </source>
</reference>
<keyword evidence="2" id="KW-0732">Signal</keyword>
<dbReference type="AlphaFoldDB" id="A0A8J7IA56"/>
<protein>
    <submittedName>
        <fullName evidence="3">Uncharacterized protein</fullName>
    </submittedName>
</protein>
<evidence type="ECO:0000256" key="2">
    <source>
        <dbReference type="SAM" id="SignalP"/>
    </source>
</evidence>
<name>A0A8J7IA56_9NOST</name>
<feature type="region of interest" description="Disordered" evidence="1">
    <location>
        <begin position="29"/>
        <end position="56"/>
    </location>
</feature>
<evidence type="ECO:0000256" key="1">
    <source>
        <dbReference type="SAM" id="MobiDB-lite"/>
    </source>
</evidence>
<sequence length="164" mass="19572">MWNQNRVSILLAAATLIIVPAFLSAPANAQTKVHTVSERDRNWDRDGRRNYQEDRRQDWDRDGRRNYQEDRRQEDRTHIDRRNWNRDNEPNIRAVRLQNGDIRYPNGETISARRIVRLRNQGYWRLPNGDILLPNQEIVPSRRLVRLQNGDFRLPNGVIVQINL</sequence>
<gene>
    <name evidence="3" type="ORF">I8752_19715</name>
</gene>